<organism evidence="2 3">
    <name type="scientific">Zoarces viviparus</name>
    <name type="common">Viviparous eelpout</name>
    <name type="synonym">Blennius viviparus</name>
    <dbReference type="NCBI Taxonomy" id="48416"/>
    <lineage>
        <taxon>Eukaryota</taxon>
        <taxon>Metazoa</taxon>
        <taxon>Chordata</taxon>
        <taxon>Craniata</taxon>
        <taxon>Vertebrata</taxon>
        <taxon>Euteleostomi</taxon>
        <taxon>Actinopterygii</taxon>
        <taxon>Neopterygii</taxon>
        <taxon>Teleostei</taxon>
        <taxon>Neoteleostei</taxon>
        <taxon>Acanthomorphata</taxon>
        <taxon>Eupercaria</taxon>
        <taxon>Perciformes</taxon>
        <taxon>Cottioidei</taxon>
        <taxon>Zoarcales</taxon>
        <taxon>Zoarcidae</taxon>
        <taxon>Zoarcinae</taxon>
        <taxon>Zoarces</taxon>
    </lineage>
</organism>
<dbReference type="AlphaFoldDB" id="A0AAW1F3Z5"/>
<name>A0AAW1F3Z5_ZOAVI</name>
<evidence type="ECO:0000256" key="1">
    <source>
        <dbReference type="SAM" id="MobiDB-lite"/>
    </source>
</evidence>
<evidence type="ECO:0000313" key="3">
    <source>
        <dbReference type="Proteomes" id="UP001488805"/>
    </source>
</evidence>
<evidence type="ECO:0000313" key="2">
    <source>
        <dbReference type="EMBL" id="KAK9529535.1"/>
    </source>
</evidence>
<reference evidence="2 3" key="1">
    <citation type="journal article" date="2024" name="Genome Biol. Evol.">
        <title>Chromosome-level genome assembly of the viviparous eelpout Zoarces viviparus.</title>
        <authorList>
            <person name="Fuhrmann N."/>
            <person name="Brasseur M.V."/>
            <person name="Bakowski C.E."/>
            <person name="Podsiadlowski L."/>
            <person name="Prost S."/>
            <person name="Krehenwinkel H."/>
            <person name="Mayer C."/>
        </authorList>
    </citation>
    <scope>NUCLEOTIDE SEQUENCE [LARGE SCALE GENOMIC DNA]</scope>
    <source>
        <strain evidence="2">NO-MEL_2022_Ind0_liver</strain>
    </source>
</reference>
<keyword evidence="3" id="KW-1185">Reference proteome</keyword>
<accession>A0AAW1F3Z5</accession>
<dbReference type="Proteomes" id="UP001488805">
    <property type="component" value="Unassembled WGS sequence"/>
</dbReference>
<feature type="compositionally biased region" description="Polar residues" evidence="1">
    <location>
        <begin position="31"/>
        <end position="41"/>
    </location>
</feature>
<proteinExistence type="predicted"/>
<sequence length="92" mass="9847">MCFIASKEYCSEPFRFLSRPSKRGGYLQKSALENPSPSDQSRGAPVLHNAERSKSTAIIIRAVLLWTLMAVPVPAASAHSEGSSETRVGGGV</sequence>
<feature type="region of interest" description="Disordered" evidence="1">
    <location>
        <begin position="27"/>
        <end position="49"/>
    </location>
</feature>
<dbReference type="EMBL" id="JBCEZU010000111">
    <property type="protein sequence ID" value="KAK9529535.1"/>
    <property type="molecule type" value="Genomic_DNA"/>
</dbReference>
<protein>
    <submittedName>
        <fullName evidence="2">Uncharacterized protein</fullName>
    </submittedName>
</protein>
<gene>
    <name evidence="2" type="ORF">VZT92_013622</name>
</gene>
<comment type="caution">
    <text evidence="2">The sequence shown here is derived from an EMBL/GenBank/DDBJ whole genome shotgun (WGS) entry which is preliminary data.</text>
</comment>